<keyword evidence="2 7" id="KW-0813">Transport</keyword>
<gene>
    <name evidence="9" type="ORF">RM423_09565</name>
</gene>
<keyword evidence="3" id="KW-1003">Cell membrane</keyword>
<evidence type="ECO:0000256" key="2">
    <source>
        <dbReference type="ARBA" id="ARBA00022448"/>
    </source>
</evidence>
<dbReference type="PANTHER" id="PTHR43163:SF6">
    <property type="entry name" value="DIPEPTIDE TRANSPORT SYSTEM PERMEASE PROTEIN DPPB-RELATED"/>
    <property type="match status" value="1"/>
</dbReference>
<dbReference type="InterPro" id="IPR035906">
    <property type="entry name" value="MetI-like_sf"/>
</dbReference>
<keyword evidence="5 7" id="KW-1133">Transmembrane helix</keyword>
<feature type="transmembrane region" description="Helical" evidence="7">
    <location>
        <begin position="12"/>
        <end position="30"/>
    </location>
</feature>
<name>A0ABU2J9H4_9ACTN</name>
<feature type="transmembrane region" description="Helical" evidence="7">
    <location>
        <begin position="131"/>
        <end position="155"/>
    </location>
</feature>
<reference evidence="10" key="1">
    <citation type="submission" date="2023-07" db="EMBL/GenBank/DDBJ databases">
        <title>30 novel species of actinomycetes from the DSMZ collection.</title>
        <authorList>
            <person name="Nouioui I."/>
        </authorList>
    </citation>
    <scope>NUCLEOTIDE SEQUENCE [LARGE SCALE GENOMIC DNA]</scope>
    <source>
        <strain evidence="10">DSM 44399</strain>
    </source>
</reference>
<organism evidence="9 10">
    <name type="scientific">Jatrophihabitans lederbergiae</name>
    <dbReference type="NCBI Taxonomy" id="3075547"/>
    <lineage>
        <taxon>Bacteria</taxon>
        <taxon>Bacillati</taxon>
        <taxon>Actinomycetota</taxon>
        <taxon>Actinomycetes</taxon>
        <taxon>Jatrophihabitantales</taxon>
        <taxon>Jatrophihabitantaceae</taxon>
        <taxon>Jatrophihabitans</taxon>
    </lineage>
</organism>
<comment type="caution">
    <text evidence="9">The sequence shown here is derived from an EMBL/GenBank/DDBJ whole genome shotgun (WGS) entry which is preliminary data.</text>
</comment>
<dbReference type="EMBL" id="JAVREH010000009">
    <property type="protein sequence ID" value="MDT0261640.1"/>
    <property type="molecule type" value="Genomic_DNA"/>
</dbReference>
<evidence type="ECO:0000256" key="1">
    <source>
        <dbReference type="ARBA" id="ARBA00004651"/>
    </source>
</evidence>
<evidence type="ECO:0000256" key="3">
    <source>
        <dbReference type="ARBA" id="ARBA00022475"/>
    </source>
</evidence>
<dbReference type="CDD" id="cd06261">
    <property type="entry name" value="TM_PBP2"/>
    <property type="match status" value="1"/>
</dbReference>
<keyword evidence="10" id="KW-1185">Reference proteome</keyword>
<dbReference type="RefSeq" id="WP_311422794.1">
    <property type="nucleotide sequence ID" value="NZ_JAVREH010000009.1"/>
</dbReference>
<dbReference type="PROSITE" id="PS50928">
    <property type="entry name" value="ABC_TM1"/>
    <property type="match status" value="1"/>
</dbReference>
<accession>A0ABU2J9H4</accession>
<evidence type="ECO:0000256" key="6">
    <source>
        <dbReference type="ARBA" id="ARBA00023136"/>
    </source>
</evidence>
<sequence length="316" mass="34197">MIRFLGRRVLQAIVVLFIVTIIVFVLIHLLPGGPARAELGVQATPTAVESFNKQHGFDKSLPQQYLTWLGELFRGDLGYSYKENSTVLDLLKDRLPKTALLAGVSVAIAVLIAIPLGTLQAVRRNRLTDYLATAVTFVLYSTPSFWLSLILVLFFSVKLGFLPAQAPQGSIAAVLAQPSGLVLPIATIALISVALYSRYMRSSTIDNLTQDYVRTARAKGASTARVLFGHVLRNAISPILTLLGLSLPFILSGTLITERVFNFPGMGLLFYNAAVTQDYPVLLAVTLVVAIATVLGSVLADIGYALLDPRIRHAHG</sequence>
<dbReference type="PANTHER" id="PTHR43163">
    <property type="entry name" value="DIPEPTIDE TRANSPORT SYSTEM PERMEASE PROTEIN DPPB-RELATED"/>
    <property type="match status" value="1"/>
</dbReference>
<proteinExistence type="inferred from homology"/>
<keyword evidence="6 7" id="KW-0472">Membrane</keyword>
<evidence type="ECO:0000256" key="5">
    <source>
        <dbReference type="ARBA" id="ARBA00022989"/>
    </source>
</evidence>
<evidence type="ECO:0000256" key="7">
    <source>
        <dbReference type="RuleBase" id="RU363032"/>
    </source>
</evidence>
<dbReference type="Proteomes" id="UP001183176">
    <property type="component" value="Unassembled WGS sequence"/>
</dbReference>
<feature type="domain" description="ABC transmembrane type-1" evidence="8">
    <location>
        <begin position="95"/>
        <end position="300"/>
    </location>
</feature>
<feature type="transmembrane region" description="Helical" evidence="7">
    <location>
        <begin position="281"/>
        <end position="307"/>
    </location>
</feature>
<comment type="subcellular location">
    <subcellularLocation>
        <location evidence="1 7">Cell membrane</location>
        <topology evidence="1 7">Multi-pass membrane protein</topology>
    </subcellularLocation>
</comment>
<keyword evidence="4 7" id="KW-0812">Transmembrane</keyword>
<feature type="transmembrane region" description="Helical" evidence="7">
    <location>
        <begin position="99"/>
        <end position="119"/>
    </location>
</feature>
<evidence type="ECO:0000313" key="10">
    <source>
        <dbReference type="Proteomes" id="UP001183176"/>
    </source>
</evidence>
<protein>
    <submittedName>
        <fullName evidence="9">ABC transporter permease</fullName>
    </submittedName>
</protein>
<dbReference type="Pfam" id="PF00528">
    <property type="entry name" value="BPD_transp_1"/>
    <property type="match status" value="1"/>
</dbReference>
<dbReference type="SUPFAM" id="SSF161098">
    <property type="entry name" value="MetI-like"/>
    <property type="match status" value="1"/>
</dbReference>
<evidence type="ECO:0000313" key="9">
    <source>
        <dbReference type="EMBL" id="MDT0261640.1"/>
    </source>
</evidence>
<dbReference type="Gene3D" id="1.10.3720.10">
    <property type="entry name" value="MetI-like"/>
    <property type="match status" value="1"/>
</dbReference>
<comment type="similarity">
    <text evidence="7">Belongs to the binding-protein-dependent transport system permease family.</text>
</comment>
<feature type="transmembrane region" description="Helical" evidence="7">
    <location>
        <begin position="175"/>
        <end position="196"/>
    </location>
</feature>
<dbReference type="Pfam" id="PF19300">
    <property type="entry name" value="BPD_transp_1_N"/>
    <property type="match status" value="1"/>
</dbReference>
<evidence type="ECO:0000259" key="8">
    <source>
        <dbReference type="PROSITE" id="PS50928"/>
    </source>
</evidence>
<evidence type="ECO:0000256" key="4">
    <source>
        <dbReference type="ARBA" id="ARBA00022692"/>
    </source>
</evidence>
<feature type="transmembrane region" description="Helical" evidence="7">
    <location>
        <begin position="239"/>
        <end position="261"/>
    </location>
</feature>
<dbReference type="InterPro" id="IPR000515">
    <property type="entry name" value="MetI-like"/>
</dbReference>
<dbReference type="InterPro" id="IPR045621">
    <property type="entry name" value="BPD_transp_1_N"/>
</dbReference>